<evidence type="ECO:0000259" key="3">
    <source>
        <dbReference type="Pfam" id="PF08363"/>
    </source>
</evidence>
<feature type="transmembrane region" description="Helical" evidence="2">
    <location>
        <begin position="628"/>
        <end position="650"/>
    </location>
</feature>
<dbReference type="InterPro" id="IPR036234">
    <property type="entry name" value="SA_I/II_PAC_V_sf"/>
</dbReference>
<sequence length="655" mass="71814">MKRVSTSSFTRVAAVSLSLLLILTLFPLNPVKAYATDPAKGIEVREDASKLEASVAAAKAAGVDVQKDDDVDKGSVESSSDIDAKKSEIQDDYNKQSQDLDAITEEAKQKLADYATKKAAYDTAKAKYDADKAQYDADKAQYDADMIAYNKAMAELEQKKNEDGYMTKPYPQLLTFKSEPNAVLTLSGRKYTHDEFSAEVRSWNLGSEPWRYSYFDALNNGQAANAARVMLEKDKPFTATYTNLTNSSYNGKKISKVVYTYTYKGSSGVNVPNKLPVVLQKDPTVTIWYNDFFGDARINVTVKFYDEDGNVIDPTGSLLSFSSLNRGNGSGAVDKDAIEKVGYFNGEYVPISGSTIKPHADGSAYSDTNNAEKAYGSRFNTADWDTPTSPKAWYGAIVGRVTSPEISFDMASHKSGIVWFALNSDIKAINVPTKPVEPTPPTPPAEEPEKPTFSARYHLDVFYVKPQLEKKALSEDDKDINSNTVKTNSVVKFALNTTPFPAGHEKIDSVVFHDVLPEGYEVNLEDTKKASPDYEVSYDEGTRTLVFTANASLLSQINADPTKEADVPAPVIVGKVTKDGAVYENDFDIDINNTYTRSSNKVTVKTPEPPNPPKKRKKKAKTPYTGDAGVFSSIALCTGSIAVLGGSWFIKKKKK</sequence>
<evidence type="ECO:0000259" key="4">
    <source>
        <dbReference type="Pfam" id="PF18652"/>
    </source>
</evidence>
<protein>
    <submittedName>
        <fullName evidence="5">Glucan-binding protein C</fullName>
    </submittedName>
</protein>
<proteinExistence type="predicted"/>
<dbReference type="InterPro" id="IPR041324">
    <property type="entry name" value="AgI/II_N"/>
</dbReference>
<dbReference type="OrthoDB" id="2237794at2"/>
<evidence type="ECO:0000313" key="5">
    <source>
        <dbReference type="EMBL" id="ACV50844.1"/>
    </source>
</evidence>
<dbReference type="AlphaFoldDB" id="C8W9Q6"/>
<dbReference type="eggNOG" id="COG3087">
    <property type="taxonomic scope" value="Bacteria"/>
</dbReference>
<keyword evidence="6" id="KW-1185">Reference proteome</keyword>
<name>C8W9Q6_LANP1</name>
<feature type="compositionally biased region" description="Basic and acidic residues" evidence="1">
    <location>
        <begin position="82"/>
        <end position="94"/>
    </location>
</feature>
<dbReference type="SUPFAM" id="SSF74914">
    <property type="entry name" value="V-region of surface antigen I/II (SA I/II, PAC)"/>
    <property type="match status" value="1"/>
</dbReference>
<dbReference type="Gene3D" id="2.60.40.740">
    <property type="match status" value="1"/>
</dbReference>
<keyword evidence="2" id="KW-0812">Transmembrane</keyword>
<organism evidence="5 6">
    <name type="scientific">Lancefieldella parvula (strain ATCC 33793 / DSM 20469 / CCUG 32760 / JCM 10300 / KCTC 3663 / VPI 0546 / 1246)</name>
    <name type="common">Atopobium parvulum</name>
    <dbReference type="NCBI Taxonomy" id="521095"/>
    <lineage>
        <taxon>Bacteria</taxon>
        <taxon>Bacillati</taxon>
        <taxon>Actinomycetota</taxon>
        <taxon>Coriobacteriia</taxon>
        <taxon>Coriobacteriales</taxon>
        <taxon>Atopobiaceae</taxon>
        <taxon>Lancefieldella</taxon>
    </lineage>
</organism>
<feature type="region of interest" description="Disordered" evidence="1">
    <location>
        <begin position="67"/>
        <end position="96"/>
    </location>
</feature>
<feature type="region of interest" description="Disordered" evidence="1">
    <location>
        <begin position="598"/>
        <end position="623"/>
    </location>
</feature>
<dbReference type="KEGG" id="apv:Apar_0413"/>
<dbReference type="Pfam" id="PF08363">
    <property type="entry name" value="GbpC"/>
    <property type="match status" value="1"/>
</dbReference>
<dbReference type="EMBL" id="CP001721">
    <property type="protein sequence ID" value="ACV50844.1"/>
    <property type="molecule type" value="Genomic_DNA"/>
</dbReference>
<dbReference type="Proteomes" id="UP000000960">
    <property type="component" value="Chromosome"/>
</dbReference>
<keyword evidence="2" id="KW-1133">Transmembrane helix</keyword>
<accession>C8W9Q6</accession>
<reference evidence="5 6" key="1">
    <citation type="journal article" date="2009" name="Stand. Genomic Sci.">
        <title>Complete genome sequence of Atopobium parvulum type strain (IPP 1246).</title>
        <authorList>
            <person name="Copeland A."/>
            <person name="Sikorski J."/>
            <person name="Lapidus A."/>
            <person name="Nolan M."/>
            <person name="Del Rio T.G."/>
            <person name="Lucas S."/>
            <person name="Chen F."/>
            <person name="Tice H."/>
            <person name="Pitluck S."/>
            <person name="Cheng J.F."/>
            <person name="Pukall R."/>
            <person name="Chertkov O."/>
            <person name="Brettin T."/>
            <person name="Han C."/>
            <person name="Detter J.C."/>
            <person name="Kuske C."/>
            <person name="Bruce D."/>
            <person name="Goodwin L."/>
            <person name="Ivanova N."/>
            <person name="Mavromatis K."/>
            <person name="Mikhailova N."/>
            <person name="Chen A."/>
            <person name="Palaniappan K."/>
            <person name="Chain P."/>
            <person name="Rohde M."/>
            <person name="Goker M."/>
            <person name="Bristow J."/>
            <person name="Eisen J.A."/>
            <person name="Markowitz V."/>
            <person name="Hugenholtz P."/>
            <person name="Kyrpides N.C."/>
            <person name="Klenk H.P."/>
            <person name="Detter J.C."/>
        </authorList>
    </citation>
    <scope>NUCLEOTIDE SEQUENCE [LARGE SCALE GENOMIC DNA]</scope>
    <source>
        <strain evidence="6">ATCC 33793 / DSM 20469 / CCUG 32760 / JCM 10300 / KCTC 3663 / VPI 0546 / 1246</strain>
    </source>
</reference>
<feature type="domain" description="Glucan-binding protein C/Surface antigen I/II V-domain" evidence="3">
    <location>
        <begin position="219"/>
        <end position="423"/>
    </location>
</feature>
<dbReference type="HOGENOM" id="CLU_021143_0_0_11"/>
<dbReference type="Gene3D" id="2.60.530.10">
    <property type="entry name" value="Major cell-surface adhesin PAc"/>
    <property type="match status" value="1"/>
</dbReference>
<evidence type="ECO:0000313" key="6">
    <source>
        <dbReference type="Proteomes" id="UP000000960"/>
    </source>
</evidence>
<feature type="domain" description="Antigen I/II N-terminal" evidence="4">
    <location>
        <begin position="35"/>
        <end position="149"/>
    </location>
</feature>
<dbReference type="InterPro" id="IPR013574">
    <property type="entry name" value="Glucan-bd_C/Surface_Ag-I/II_V"/>
</dbReference>
<keyword evidence="2" id="KW-0472">Membrane</keyword>
<gene>
    <name evidence="5" type="ordered locus">Apar_0413</name>
</gene>
<evidence type="ECO:0000256" key="2">
    <source>
        <dbReference type="SAM" id="Phobius"/>
    </source>
</evidence>
<dbReference type="STRING" id="521095.Apar_0413"/>
<dbReference type="Pfam" id="PF18652">
    <property type="entry name" value="Adhesin_P1_N"/>
    <property type="match status" value="1"/>
</dbReference>
<evidence type="ECO:0000256" key="1">
    <source>
        <dbReference type="SAM" id="MobiDB-lite"/>
    </source>
</evidence>